<sequence length="36" mass="4134">DAFLKEGWVSKGKSRKSKVQGFPKPRYKINEPIVSQ</sequence>
<name>A1E4A1_PAROT</name>
<organism evidence="2">
    <name type="scientific">Paramecium octaurelia</name>
    <dbReference type="NCBI Taxonomy" id="43137"/>
    <lineage>
        <taxon>Eukaryota</taxon>
        <taxon>Sar</taxon>
        <taxon>Alveolata</taxon>
        <taxon>Ciliophora</taxon>
        <taxon>Intramacronucleata</taxon>
        <taxon>Oligohymenophorea</taxon>
        <taxon>Peniculida</taxon>
        <taxon>Parameciidae</taxon>
        <taxon>Paramecium</taxon>
    </lineage>
</organism>
<reference evidence="2" key="1">
    <citation type="journal article" date="2007" name="Eur. J. Histochem.">
        <title>Phagosome maturation in unicellular eukaryote Paramecium: the presence of RILP, Rab7 and LAMP-2 homologues.</title>
        <authorList>
            <person name="Wyroba E."/>
            <person name="Surmacz L."/>
            <person name="Osinska M."/>
            <person name="Wiejak J."/>
        </authorList>
    </citation>
    <scope>NUCLEOTIDE SEQUENCE</scope>
    <source>
        <strain evidence="2">299s</strain>
    </source>
</reference>
<feature type="non-terminal residue" evidence="2">
    <location>
        <position position="36"/>
    </location>
</feature>
<protein>
    <submittedName>
        <fullName evidence="2">RILP-related isoform 2</fullName>
    </submittedName>
</protein>
<dbReference type="EMBL" id="EF107051">
    <property type="protein sequence ID" value="ABL01488.1"/>
    <property type="molecule type" value="mRNA"/>
</dbReference>
<feature type="region of interest" description="Disordered" evidence="1">
    <location>
        <begin position="1"/>
        <end position="23"/>
    </location>
</feature>
<dbReference type="AlphaFoldDB" id="A1E4A1"/>
<evidence type="ECO:0000256" key="1">
    <source>
        <dbReference type="SAM" id="MobiDB-lite"/>
    </source>
</evidence>
<feature type="non-terminal residue" evidence="2">
    <location>
        <position position="1"/>
    </location>
</feature>
<gene>
    <name evidence="2" type="primary">RILP2</name>
</gene>
<proteinExistence type="evidence at transcript level"/>
<evidence type="ECO:0000313" key="2">
    <source>
        <dbReference type="EMBL" id="ABL01488.1"/>
    </source>
</evidence>
<accession>A1E4A1</accession>